<reference evidence="3" key="1">
    <citation type="submission" date="2023-10" db="EMBL/GenBank/DDBJ databases">
        <authorList>
            <person name="Domelevo Entfellner J.-B."/>
        </authorList>
    </citation>
    <scope>NUCLEOTIDE SEQUENCE</scope>
</reference>
<dbReference type="Pfam" id="PF00514">
    <property type="entry name" value="Arm"/>
    <property type="match status" value="1"/>
</dbReference>
<dbReference type="InterPro" id="IPR011989">
    <property type="entry name" value="ARM-like"/>
</dbReference>
<feature type="repeat" description="ARM" evidence="2">
    <location>
        <begin position="66"/>
        <end position="108"/>
    </location>
</feature>
<dbReference type="Proteomes" id="UP001189624">
    <property type="component" value="Chromosome 1"/>
</dbReference>
<evidence type="ECO:0000256" key="2">
    <source>
        <dbReference type="PROSITE-ProRule" id="PRU00259"/>
    </source>
</evidence>
<dbReference type="Gramene" id="rna-AYBTSS11_LOCUS1305">
    <property type="protein sequence ID" value="CAJ1827250.1"/>
    <property type="gene ID" value="gene-AYBTSS11_LOCUS1305"/>
</dbReference>
<dbReference type="Gene3D" id="1.25.10.10">
    <property type="entry name" value="Leucine-rich Repeat Variant"/>
    <property type="match status" value="1"/>
</dbReference>
<dbReference type="SUPFAM" id="SSF48371">
    <property type="entry name" value="ARM repeat"/>
    <property type="match status" value="1"/>
</dbReference>
<dbReference type="PANTHER" id="PTHR46976">
    <property type="entry name" value="PROTEIN ARABIDILLO 1"/>
    <property type="match status" value="1"/>
</dbReference>
<keyword evidence="4" id="KW-1185">Reference proteome</keyword>
<evidence type="ECO:0000256" key="1">
    <source>
        <dbReference type="ARBA" id="ARBA00022737"/>
    </source>
</evidence>
<gene>
    <name evidence="3" type="ORF">AYBTSS11_LOCUS1305</name>
</gene>
<evidence type="ECO:0000313" key="4">
    <source>
        <dbReference type="Proteomes" id="UP001189624"/>
    </source>
</evidence>
<keyword evidence="1" id="KW-0677">Repeat</keyword>
<dbReference type="InterPro" id="IPR000225">
    <property type="entry name" value="Armadillo"/>
</dbReference>
<sequence length="304" mass="32106">MASRAKGVTSMNIVTILDGINDRFSVGLYQDQQVNSLACEIVMFVRVENPELCGLGSLVVAIGREGGVAPLIALARSEAEDVHETAAGALWNLAFNASNALRIVEEGGVSALVDLCSSSVSKMARFMAALALAYMFDGRMDEYALVGTPSESSSKSVSLDGARRMALKHIEAFVLMFSDPQAFAAAAASSAPAALAQVTEGARIQEAGHLRCSCMLLCGAEIGRFITMLRNPSSILKACAAFALLQFTIPGGRHATHHASLMQNLGAPRVLRGAAAAATAPLEAKIFARIVLRNLEHHQIDHTV</sequence>
<organism evidence="3 4">
    <name type="scientific">Sphenostylis stenocarpa</name>
    <dbReference type="NCBI Taxonomy" id="92480"/>
    <lineage>
        <taxon>Eukaryota</taxon>
        <taxon>Viridiplantae</taxon>
        <taxon>Streptophyta</taxon>
        <taxon>Embryophyta</taxon>
        <taxon>Tracheophyta</taxon>
        <taxon>Spermatophyta</taxon>
        <taxon>Magnoliopsida</taxon>
        <taxon>eudicotyledons</taxon>
        <taxon>Gunneridae</taxon>
        <taxon>Pentapetalae</taxon>
        <taxon>rosids</taxon>
        <taxon>fabids</taxon>
        <taxon>Fabales</taxon>
        <taxon>Fabaceae</taxon>
        <taxon>Papilionoideae</taxon>
        <taxon>50 kb inversion clade</taxon>
        <taxon>NPAAA clade</taxon>
        <taxon>indigoferoid/millettioid clade</taxon>
        <taxon>Phaseoleae</taxon>
        <taxon>Sphenostylis</taxon>
    </lineage>
</organism>
<name>A0AA86RUV6_9FABA</name>
<dbReference type="PROSITE" id="PS50176">
    <property type="entry name" value="ARM_REPEAT"/>
    <property type="match status" value="1"/>
</dbReference>
<dbReference type="InterPro" id="IPR016024">
    <property type="entry name" value="ARM-type_fold"/>
</dbReference>
<protein>
    <submittedName>
        <fullName evidence="3">Uncharacterized protein</fullName>
    </submittedName>
</protein>
<dbReference type="EMBL" id="OY731398">
    <property type="protein sequence ID" value="CAJ1827250.1"/>
    <property type="molecule type" value="Genomic_DNA"/>
</dbReference>
<evidence type="ECO:0000313" key="3">
    <source>
        <dbReference type="EMBL" id="CAJ1827250.1"/>
    </source>
</evidence>
<proteinExistence type="predicted"/>
<dbReference type="SMART" id="SM00185">
    <property type="entry name" value="ARM"/>
    <property type="match status" value="2"/>
</dbReference>
<accession>A0AA86RUV6</accession>
<dbReference type="PANTHER" id="PTHR46976:SF1">
    <property type="entry name" value="PROTEIN ARABIDILLO 1"/>
    <property type="match status" value="1"/>
</dbReference>
<dbReference type="AlphaFoldDB" id="A0AA86RUV6"/>